<gene>
    <name evidence="1" type="ORF">BCF38_11585</name>
    <name evidence="2" type="ORF">SAMN05421539_11585</name>
</gene>
<dbReference type="Pfam" id="PF13469">
    <property type="entry name" value="Sulfotransfer_3"/>
    <property type="match status" value="1"/>
</dbReference>
<accession>A0A2Y9B6Z9</accession>
<evidence type="ECO:0000313" key="4">
    <source>
        <dbReference type="Proteomes" id="UP000251571"/>
    </source>
</evidence>
<dbReference type="InterPro" id="IPR027417">
    <property type="entry name" value="P-loop_NTPase"/>
</dbReference>
<dbReference type="SUPFAM" id="SSF52540">
    <property type="entry name" value="P-loop containing nucleoside triphosphate hydrolases"/>
    <property type="match status" value="1"/>
</dbReference>
<dbReference type="AlphaFoldDB" id="A0A2Y9B6Z9"/>
<sequence>MTKTHLIVSGVARSGTTALAELLNSHGQVVIGIERYKFRYLRENVYDPVFFERDRFFDFQEDDTNLRPEARPAWAPVYDRIAEKWDTARVVGDKVPDLTPVLEDFLDAQPATRCLYILRNLKDVGLSWQTRADKPRDKWPQGKHFGAACESWEEQMAGLQALFDTRPEIKERFLLIDYDQIYRPETPTEAAILNFLGLDPDPAFSATLEKHRAFAAGRPERKVPPEWAEAYKAVDQAAARGLRKEARLQTARWAAA</sequence>
<organism evidence="2 4">
    <name type="scientific">Jannaschia seohaensis</name>
    <dbReference type="NCBI Taxonomy" id="475081"/>
    <lineage>
        <taxon>Bacteria</taxon>
        <taxon>Pseudomonadati</taxon>
        <taxon>Pseudomonadota</taxon>
        <taxon>Alphaproteobacteria</taxon>
        <taxon>Rhodobacterales</taxon>
        <taxon>Roseobacteraceae</taxon>
        <taxon>Jannaschia</taxon>
    </lineage>
</organism>
<dbReference type="RefSeq" id="WP_109566113.1">
    <property type="nucleotide sequence ID" value="NZ_QGDJ01000015.1"/>
</dbReference>
<dbReference type="OrthoDB" id="7841591at2"/>
<reference evidence="2 4" key="1">
    <citation type="submission" date="2016-10" db="EMBL/GenBank/DDBJ databases">
        <authorList>
            <person name="Cai Z."/>
        </authorList>
    </citation>
    <scope>NUCLEOTIDE SEQUENCE [LARGE SCALE GENOMIC DNA]</scope>
    <source>
        <strain evidence="2 4">DSM 25227</strain>
    </source>
</reference>
<dbReference type="Proteomes" id="UP000251571">
    <property type="component" value="Unassembled WGS sequence"/>
</dbReference>
<keyword evidence="2" id="KW-0808">Transferase</keyword>
<reference evidence="1 3" key="2">
    <citation type="submission" date="2018-03" db="EMBL/GenBank/DDBJ databases">
        <title>Genomic Encyclopedia of Archaeal and Bacterial Type Strains, Phase II (KMG-II): from individual species to whole genera.</title>
        <authorList>
            <person name="Goeker M."/>
        </authorList>
    </citation>
    <scope>NUCLEOTIDE SEQUENCE [LARGE SCALE GENOMIC DNA]</scope>
    <source>
        <strain evidence="1 3">DSM 25227</strain>
    </source>
</reference>
<dbReference type="Proteomes" id="UP000245839">
    <property type="component" value="Unassembled WGS sequence"/>
</dbReference>
<evidence type="ECO:0000313" key="2">
    <source>
        <dbReference type="EMBL" id="SSA50757.1"/>
    </source>
</evidence>
<name>A0A2Y9B6Z9_9RHOB</name>
<protein>
    <submittedName>
        <fullName evidence="2">Sulfotransferase family protein</fullName>
    </submittedName>
</protein>
<dbReference type="EMBL" id="UETC01000015">
    <property type="protein sequence ID" value="SSA50757.1"/>
    <property type="molecule type" value="Genomic_DNA"/>
</dbReference>
<keyword evidence="3" id="KW-1185">Reference proteome</keyword>
<evidence type="ECO:0000313" key="3">
    <source>
        <dbReference type="Proteomes" id="UP000245839"/>
    </source>
</evidence>
<dbReference type="EMBL" id="QGDJ01000015">
    <property type="protein sequence ID" value="PWJ12949.1"/>
    <property type="molecule type" value="Genomic_DNA"/>
</dbReference>
<proteinExistence type="predicted"/>
<dbReference type="GO" id="GO:0016740">
    <property type="term" value="F:transferase activity"/>
    <property type="evidence" value="ECO:0007669"/>
    <property type="project" value="UniProtKB-KW"/>
</dbReference>
<evidence type="ECO:0000313" key="1">
    <source>
        <dbReference type="EMBL" id="PWJ12949.1"/>
    </source>
</evidence>
<dbReference type="Gene3D" id="3.40.50.300">
    <property type="entry name" value="P-loop containing nucleotide triphosphate hydrolases"/>
    <property type="match status" value="1"/>
</dbReference>